<keyword evidence="4" id="KW-0805">Transcription regulation</keyword>
<dbReference type="Pfam" id="PF00072">
    <property type="entry name" value="Response_reg"/>
    <property type="match status" value="1"/>
</dbReference>
<keyword evidence="1" id="KW-0547">Nucleotide-binding</keyword>
<evidence type="ECO:0000256" key="4">
    <source>
        <dbReference type="ARBA" id="ARBA00023015"/>
    </source>
</evidence>
<dbReference type="InterPro" id="IPR027417">
    <property type="entry name" value="P-loop_NTPase"/>
</dbReference>
<dbReference type="PROSITE" id="PS00688">
    <property type="entry name" value="SIGMA54_INTERACT_3"/>
    <property type="match status" value="1"/>
</dbReference>
<keyword evidence="6" id="KW-0010">Activator</keyword>
<dbReference type="Pfam" id="PF02954">
    <property type="entry name" value="HTH_8"/>
    <property type="match status" value="1"/>
</dbReference>
<dbReference type="InterPro" id="IPR058031">
    <property type="entry name" value="AAA_lid_NorR"/>
</dbReference>
<dbReference type="Gene3D" id="3.40.50.2300">
    <property type="match status" value="1"/>
</dbReference>
<evidence type="ECO:0000256" key="3">
    <source>
        <dbReference type="ARBA" id="ARBA00023012"/>
    </source>
</evidence>
<evidence type="ECO:0000256" key="5">
    <source>
        <dbReference type="ARBA" id="ARBA00023125"/>
    </source>
</evidence>
<evidence type="ECO:0000256" key="8">
    <source>
        <dbReference type="PROSITE-ProRule" id="PRU00169"/>
    </source>
</evidence>
<dbReference type="Proteomes" id="UP001241747">
    <property type="component" value="Unassembled WGS sequence"/>
</dbReference>
<dbReference type="PROSITE" id="PS00675">
    <property type="entry name" value="SIGMA54_INTERACT_1"/>
    <property type="match status" value="1"/>
</dbReference>
<dbReference type="Gene3D" id="1.10.8.60">
    <property type="match status" value="1"/>
</dbReference>
<dbReference type="CDD" id="cd00009">
    <property type="entry name" value="AAA"/>
    <property type="match status" value="1"/>
</dbReference>
<evidence type="ECO:0000256" key="6">
    <source>
        <dbReference type="ARBA" id="ARBA00023159"/>
    </source>
</evidence>
<dbReference type="SUPFAM" id="SSF52172">
    <property type="entry name" value="CheY-like"/>
    <property type="match status" value="1"/>
</dbReference>
<keyword evidence="7" id="KW-0804">Transcription</keyword>
<feature type="modified residue" description="4-aspartylphosphate" evidence="8">
    <location>
        <position position="54"/>
    </location>
</feature>
<keyword evidence="3" id="KW-0902">Two-component regulatory system</keyword>
<dbReference type="PANTHER" id="PTHR32071:SF57">
    <property type="entry name" value="C4-DICARBOXYLATE TRANSPORT TRANSCRIPTIONAL REGULATORY PROTEIN DCTD"/>
    <property type="match status" value="1"/>
</dbReference>
<dbReference type="PROSITE" id="PS50110">
    <property type="entry name" value="RESPONSE_REGULATORY"/>
    <property type="match status" value="1"/>
</dbReference>
<gene>
    <name evidence="11" type="ORF">QOZ94_003453</name>
</gene>
<evidence type="ECO:0000259" key="9">
    <source>
        <dbReference type="PROSITE" id="PS50045"/>
    </source>
</evidence>
<dbReference type="EMBL" id="JAUSVY010000009">
    <property type="protein sequence ID" value="MDQ0506639.1"/>
    <property type="molecule type" value="Genomic_DNA"/>
</dbReference>
<dbReference type="GO" id="GO:0003677">
    <property type="term" value="F:DNA binding"/>
    <property type="evidence" value="ECO:0007669"/>
    <property type="project" value="UniProtKB-KW"/>
</dbReference>
<dbReference type="InterPro" id="IPR025662">
    <property type="entry name" value="Sigma_54_int_dom_ATP-bd_1"/>
</dbReference>
<evidence type="ECO:0000256" key="7">
    <source>
        <dbReference type="ARBA" id="ARBA00023163"/>
    </source>
</evidence>
<keyword evidence="2" id="KW-0067">ATP-binding</keyword>
<dbReference type="Pfam" id="PF00158">
    <property type="entry name" value="Sigma54_activat"/>
    <property type="match status" value="1"/>
</dbReference>
<dbReference type="RefSeq" id="WP_237345309.1">
    <property type="nucleotide sequence ID" value="NZ_JABWGX010000009.1"/>
</dbReference>
<reference evidence="11 12" key="1">
    <citation type="submission" date="2023-07" db="EMBL/GenBank/DDBJ databases">
        <title>Genomic Encyclopedia of Type Strains, Phase IV (KMG-IV): sequencing the most valuable type-strain genomes for metagenomic binning, comparative biology and taxonomic classification.</title>
        <authorList>
            <person name="Goeker M."/>
        </authorList>
    </citation>
    <scope>NUCLEOTIDE SEQUENCE [LARGE SCALE GENOMIC DNA]</scope>
    <source>
        <strain evidence="11 12">DSM 3770</strain>
    </source>
</reference>
<dbReference type="InterPro" id="IPR002078">
    <property type="entry name" value="Sigma_54_int"/>
</dbReference>
<dbReference type="SMART" id="SM00382">
    <property type="entry name" value="AAA"/>
    <property type="match status" value="1"/>
</dbReference>
<dbReference type="SMART" id="SM00448">
    <property type="entry name" value="REC"/>
    <property type="match status" value="1"/>
</dbReference>
<dbReference type="SUPFAM" id="SSF46689">
    <property type="entry name" value="Homeodomain-like"/>
    <property type="match status" value="1"/>
</dbReference>
<dbReference type="PROSITE" id="PS00676">
    <property type="entry name" value="SIGMA54_INTERACT_2"/>
    <property type="match status" value="1"/>
</dbReference>
<evidence type="ECO:0000256" key="2">
    <source>
        <dbReference type="ARBA" id="ARBA00022840"/>
    </source>
</evidence>
<keyword evidence="12" id="KW-1185">Reference proteome</keyword>
<dbReference type="Gene3D" id="3.40.50.300">
    <property type="entry name" value="P-loop containing nucleotide triphosphate hydrolases"/>
    <property type="match status" value="1"/>
</dbReference>
<keyword evidence="5 11" id="KW-0238">DNA-binding</keyword>
<dbReference type="InterPro" id="IPR003593">
    <property type="entry name" value="AAA+_ATPase"/>
</dbReference>
<dbReference type="PRINTS" id="PR01590">
    <property type="entry name" value="HTHFIS"/>
</dbReference>
<dbReference type="InterPro" id="IPR025944">
    <property type="entry name" value="Sigma_54_int_dom_CS"/>
</dbReference>
<keyword evidence="8" id="KW-0597">Phosphoprotein</keyword>
<name>A0ABU0LHP2_XANAG</name>
<organism evidence="11 12">
    <name type="scientific">Xanthobacter agilis</name>
    <dbReference type="NCBI Taxonomy" id="47492"/>
    <lineage>
        <taxon>Bacteria</taxon>
        <taxon>Pseudomonadati</taxon>
        <taxon>Pseudomonadota</taxon>
        <taxon>Alphaproteobacteria</taxon>
        <taxon>Hyphomicrobiales</taxon>
        <taxon>Xanthobacteraceae</taxon>
        <taxon>Xanthobacter</taxon>
    </lineage>
</organism>
<dbReference type="InterPro" id="IPR002197">
    <property type="entry name" value="HTH_Fis"/>
</dbReference>
<dbReference type="Gene3D" id="1.10.10.60">
    <property type="entry name" value="Homeodomain-like"/>
    <property type="match status" value="1"/>
</dbReference>
<feature type="domain" description="Response regulatory" evidence="10">
    <location>
        <begin position="5"/>
        <end position="119"/>
    </location>
</feature>
<feature type="domain" description="Sigma-54 factor interaction" evidence="9">
    <location>
        <begin position="141"/>
        <end position="371"/>
    </location>
</feature>
<evidence type="ECO:0000259" key="10">
    <source>
        <dbReference type="PROSITE" id="PS50110"/>
    </source>
</evidence>
<evidence type="ECO:0000313" key="12">
    <source>
        <dbReference type="Proteomes" id="UP001241747"/>
    </source>
</evidence>
<dbReference type="InterPro" id="IPR001789">
    <property type="entry name" value="Sig_transdc_resp-reg_receiver"/>
</dbReference>
<dbReference type="Pfam" id="PF25601">
    <property type="entry name" value="AAA_lid_14"/>
    <property type="match status" value="1"/>
</dbReference>
<dbReference type="PROSITE" id="PS50045">
    <property type="entry name" value="SIGMA54_INTERACT_4"/>
    <property type="match status" value="1"/>
</dbReference>
<dbReference type="InterPro" id="IPR025943">
    <property type="entry name" value="Sigma_54_int_dom_ATP-bd_2"/>
</dbReference>
<sequence length="458" mass="49107">MNPASILVVDDEAPFVRSLVYALKKEGLKPTGVNSCAAALEVLRGTEIDLALVDLRMPEVDGMETLARLKALAPDLPVIMISAHGDTRAAVQAVKAGAVDYLTKPFELDDLIHCIHQALDRRRMHKEIEYHRSRQLSTASLIGASPAMAALREAVERVAGSGTSRILIHGESGTGKALVARAIHAGSRRADQPFVEVNCAALPEQLIEAELFGAEKGAYTGAHQKRTGLVAVAEGGTLFLDEIGEVPLALQAKLLHFLEDGTYRPVGAATVHAGNVRVVAATNRDLAALVREGQFREDLYYRLNVISVAVPALRERAGDALVLAEHFAARYAHQEACAPITLTPETVALLQAHLWPGNVRELKNLIERLTILYPGEVISPAVLPQELRGAAVPPQPGTATGAGAAPVMPATIDHHMDQAERQMLLAALSRSSGHKGRAAETLGISRHALKRRLQRLGL</sequence>
<accession>A0ABU0LHP2</accession>
<comment type="caution">
    <text evidence="11">The sequence shown here is derived from an EMBL/GenBank/DDBJ whole genome shotgun (WGS) entry which is preliminary data.</text>
</comment>
<dbReference type="InterPro" id="IPR009057">
    <property type="entry name" value="Homeodomain-like_sf"/>
</dbReference>
<evidence type="ECO:0000256" key="1">
    <source>
        <dbReference type="ARBA" id="ARBA00022741"/>
    </source>
</evidence>
<protein>
    <submittedName>
        <fullName evidence="11">DNA-binding NtrC family response regulator</fullName>
    </submittedName>
</protein>
<dbReference type="SUPFAM" id="SSF52540">
    <property type="entry name" value="P-loop containing nucleoside triphosphate hydrolases"/>
    <property type="match status" value="1"/>
</dbReference>
<evidence type="ECO:0000313" key="11">
    <source>
        <dbReference type="EMBL" id="MDQ0506639.1"/>
    </source>
</evidence>
<proteinExistence type="predicted"/>
<dbReference type="PANTHER" id="PTHR32071">
    <property type="entry name" value="TRANSCRIPTIONAL REGULATORY PROTEIN"/>
    <property type="match status" value="1"/>
</dbReference>
<dbReference type="InterPro" id="IPR011006">
    <property type="entry name" value="CheY-like_superfamily"/>
</dbReference>